<comment type="similarity">
    <text evidence="1 13">Belongs to the class-I pyridine nucleotide-disulfide oxidoreductase family.</text>
</comment>
<dbReference type="InterPro" id="IPR036188">
    <property type="entry name" value="FAD/NAD-bd_sf"/>
</dbReference>
<dbReference type="InterPro" id="IPR004099">
    <property type="entry name" value="Pyr_nucl-diS_OxRdtase_dimer"/>
</dbReference>
<evidence type="ECO:0000256" key="3">
    <source>
        <dbReference type="ARBA" id="ARBA00022630"/>
    </source>
</evidence>
<organism evidence="16 17">
    <name type="scientific">Azospirillum lipoferum</name>
    <dbReference type="NCBI Taxonomy" id="193"/>
    <lineage>
        <taxon>Bacteria</taxon>
        <taxon>Pseudomonadati</taxon>
        <taxon>Pseudomonadota</taxon>
        <taxon>Alphaproteobacteria</taxon>
        <taxon>Rhodospirillales</taxon>
        <taxon>Azospirillaceae</taxon>
        <taxon>Azospirillum</taxon>
    </lineage>
</organism>
<dbReference type="GO" id="GO:0045333">
    <property type="term" value="P:cellular respiration"/>
    <property type="evidence" value="ECO:0007669"/>
    <property type="project" value="UniProtKB-ARBA"/>
</dbReference>
<dbReference type="InterPro" id="IPR012999">
    <property type="entry name" value="Pyr_OxRdtase_I_AS"/>
</dbReference>
<feature type="binding site" evidence="11">
    <location>
        <begin position="180"/>
        <end position="187"/>
    </location>
    <ligand>
        <name>NAD(+)</name>
        <dbReference type="ChEBI" id="CHEBI:57540"/>
    </ligand>
</feature>
<dbReference type="PROSITE" id="PS00076">
    <property type="entry name" value="PYRIDINE_REDOX_1"/>
    <property type="match status" value="1"/>
</dbReference>
<feature type="binding site" evidence="11">
    <location>
        <position position="117"/>
    </location>
    <ligand>
        <name>FAD</name>
        <dbReference type="ChEBI" id="CHEBI:57692"/>
    </ligand>
</feature>
<dbReference type="SUPFAM" id="SSF51905">
    <property type="entry name" value="FAD/NAD(P)-binding domain"/>
    <property type="match status" value="1"/>
</dbReference>
<dbReference type="SUPFAM" id="SSF55424">
    <property type="entry name" value="FAD/NAD-linked reductases, dimerisation (C-terminal) domain"/>
    <property type="match status" value="1"/>
</dbReference>
<evidence type="ECO:0000256" key="5">
    <source>
        <dbReference type="ARBA" id="ARBA00023002"/>
    </source>
</evidence>
<evidence type="ECO:0000313" key="17">
    <source>
        <dbReference type="Proteomes" id="UP000324927"/>
    </source>
</evidence>
<feature type="binding site" evidence="11">
    <location>
        <position position="312"/>
    </location>
    <ligand>
        <name>FAD</name>
        <dbReference type="ChEBI" id="CHEBI:57692"/>
    </ligand>
</feature>
<comment type="caution">
    <text evidence="16">The sequence shown here is derived from an EMBL/GenBank/DDBJ whole genome shotgun (WGS) entry which is preliminary data.</text>
</comment>
<dbReference type="NCBIfam" id="TIGR01350">
    <property type="entry name" value="lipoamide_DH"/>
    <property type="match status" value="1"/>
</dbReference>
<dbReference type="InterPro" id="IPR016156">
    <property type="entry name" value="FAD/NAD-linked_Rdtase_dimer_sf"/>
</dbReference>
<evidence type="ECO:0000259" key="15">
    <source>
        <dbReference type="Pfam" id="PF07992"/>
    </source>
</evidence>
<evidence type="ECO:0000256" key="6">
    <source>
        <dbReference type="ARBA" id="ARBA00023027"/>
    </source>
</evidence>
<keyword evidence="6 11" id="KW-0520">NAD</keyword>
<evidence type="ECO:0000256" key="4">
    <source>
        <dbReference type="ARBA" id="ARBA00022827"/>
    </source>
</evidence>
<keyword evidence="8 13" id="KW-0676">Redox-active center</keyword>
<dbReference type="Pfam" id="PF02852">
    <property type="entry name" value="Pyr_redox_dim"/>
    <property type="match status" value="1"/>
</dbReference>
<dbReference type="PRINTS" id="PR00411">
    <property type="entry name" value="PNDRDTASEI"/>
</dbReference>
<evidence type="ECO:0000256" key="11">
    <source>
        <dbReference type="PIRSR" id="PIRSR000350-3"/>
    </source>
</evidence>
<feature type="binding site" evidence="11">
    <location>
        <begin position="143"/>
        <end position="145"/>
    </location>
    <ligand>
        <name>FAD</name>
        <dbReference type="ChEBI" id="CHEBI:57692"/>
    </ligand>
</feature>
<feature type="domain" description="Pyridine nucleotide-disulphide oxidoreductase dimerisation" evidence="14">
    <location>
        <begin position="346"/>
        <end position="455"/>
    </location>
</feature>
<dbReference type="PANTHER" id="PTHR22912:SF151">
    <property type="entry name" value="DIHYDROLIPOYL DEHYDROGENASE, MITOCHONDRIAL"/>
    <property type="match status" value="1"/>
</dbReference>
<dbReference type="FunFam" id="3.30.390.30:FF:000001">
    <property type="entry name" value="Dihydrolipoyl dehydrogenase"/>
    <property type="match status" value="1"/>
</dbReference>
<comment type="catalytic activity">
    <reaction evidence="9 13">
        <text>N(6)-[(R)-dihydrolipoyl]-L-lysyl-[protein] + NAD(+) = N(6)-[(R)-lipoyl]-L-lysyl-[protein] + NADH + H(+)</text>
        <dbReference type="Rhea" id="RHEA:15045"/>
        <dbReference type="Rhea" id="RHEA-COMP:10474"/>
        <dbReference type="Rhea" id="RHEA-COMP:10475"/>
        <dbReference type="ChEBI" id="CHEBI:15378"/>
        <dbReference type="ChEBI" id="CHEBI:57540"/>
        <dbReference type="ChEBI" id="CHEBI:57945"/>
        <dbReference type="ChEBI" id="CHEBI:83099"/>
        <dbReference type="ChEBI" id="CHEBI:83100"/>
        <dbReference type="EC" id="1.8.1.4"/>
    </reaction>
</comment>
<dbReference type="InterPro" id="IPR001100">
    <property type="entry name" value="Pyr_nuc-diS_OxRdtase"/>
</dbReference>
<dbReference type="PANTHER" id="PTHR22912">
    <property type="entry name" value="DISULFIDE OXIDOREDUCTASE"/>
    <property type="match status" value="1"/>
</dbReference>
<evidence type="ECO:0000256" key="10">
    <source>
        <dbReference type="PIRSR" id="PIRSR000350-2"/>
    </source>
</evidence>
<keyword evidence="4 11" id="KW-0274">FAD</keyword>
<dbReference type="FunFam" id="3.50.50.60:FF:000025">
    <property type="entry name" value="Dihydrolipoyl dehydrogenase"/>
    <property type="match status" value="1"/>
</dbReference>
<dbReference type="InterPro" id="IPR023753">
    <property type="entry name" value="FAD/NAD-binding_dom"/>
</dbReference>
<proteinExistence type="inferred from homology"/>
<keyword evidence="7" id="KW-1015">Disulfide bond</keyword>
<dbReference type="GO" id="GO:0006103">
    <property type="term" value="P:2-oxoglutarate metabolic process"/>
    <property type="evidence" value="ECO:0007669"/>
    <property type="project" value="TreeGrafter"/>
</dbReference>
<dbReference type="Pfam" id="PF07992">
    <property type="entry name" value="Pyr_redox_2"/>
    <property type="match status" value="1"/>
</dbReference>
<dbReference type="InterPro" id="IPR050151">
    <property type="entry name" value="Class-I_Pyr_Nuc-Dis_Oxidored"/>
</dbReference>
<feature type="active site" description="Proton acceptor" evidence="10">
    <location>
        <position position="444"/>
    </location>
</feature>
<dbReference type="GO" id="GO:0050660">
    <property type="term" value="F:flavin adenine dinucleotide binding"/>
    <property type="evidence" value="ECO:0007669"/>
    <property type="project" value="InterPro"/>
</dbReference>
<evidence type="ECO:0000256" key="2">
    <source>
        <dbReference type="ARBA" id="ARBA00012608"/>
    </source>
</evidence>
<feature type="domain" description="FAD/NAD(P)-binding" evidence="15">
    <location>
        <begin position="6"/>
        <end position="327"/>
    </location>
</feature>
<dbReference type="RefSeq" id="WP_149229567.1">
    <property type="nucleotide sequence ID" value="NZ_JALJXJ010000003.1"/>
</dbReference>
<evidence type="ECO:0000256" key="7">
    <source>
        <dbReference type="ARBA" id="ARBA00023157"/>
    </source>
</evidence>
<dbReference type="GO" id="GO:0004148">
    <property type="term" value="F:dihydrolipoyl dehydrogenase (NADH) activity"/>
    <property type="evidence" value="ECO:0007669"/>
    <property type="project" value="UniProtKB-EC"/>
</dbReference>
<dbReference type="GO" id="GO:1990234">
    <property type="term" value="C:transferase complex"/>
    <property type="evidence" value="ECO:0007669"/>
    <property type="project" value="UniProtKB-ARBA"/>
</dbReference>
<evidence type="ECO:0000313" key="16">
    <source>
        <dbReference type="EMBL" id="KAA0597954.1"/>
    </source>
</evidence>
<accession>A0A5A9GWK8</accession>
<dbReference type="AlphaFoldDB" id="A0A5A9GWK8"/>
<gene>
    <name evidence="16" type="ORF">FZ942_02335</name>
</gene>
<feature type="disulfide bond" description="Redox-active" evidence="12">
    <location>
        <begin position="44"/>
        <end position="49"/>
    </location>
</feature>
<dbReference type="PIRSF" id="PIRSF000350">
    <property type="entry name" value="Mercury_reductase_MerA"/>
    <property type="match status" value="1"/>
</dbReference>
<feature type="binding site" evidence="11">
    <location>
        <begin position="318"/>
        <end position="321"/>
    </location>
    <ligand>
        <name>FAD</name>
        <dbReference type="ChEBI" id="CHEBI:57692"/>
    </ligand>
</feature>
<dbReference type="Proteomes" id="UP000324927">
    <property type="component" value="Unassembled WGS sequence"/>
</dbReference>
<dbReference type="GO" id="GO:0005737">
    <property type="term" value="C:cytoplasm"/>
    <property type="evidence" value="ECO:0007669"/>
    <property type="project" value="UniProtKB-ARBA"/>
</dbReference>
<feature type="binding site" evidence="11">
    <location>
        <position position="272"/>
    </location>
    <ligand>
        <name>NAD(+)</name>
        <dbReference type="ChEBI" id="CHEBI:57540"/>
    </ligand>
</feature>
<protein>
    <recommendedName>
        <fullName evidence="2 13">Dihydrolipoyl dehydrogenase</fullName>
        <ecNumber evidence="2 13">1.8.1.4</ecNumber>
    </recommendedName>
</protein>
<keyword evidence="11" id="KW-0547">Nucleotide-binding</keyword>
<evidence type="ECO:0000256" key="9">
    <source>
        <dbReference type="ARBA" id="ARBA00049187"/>
    </source>
</evidence>
<dbReference type="Gene3D" id="3.30.390.30">
    <property type="match status" value="1"/>
</dbReference>
<evidence type="ECO:0000256" key="12">
    <source>
        <dbReference type="PIRSR" id="PIRSR000350-4"/>
    </source>
</evidence>
<keyword evidence="5 13" id="KW-0560">Oxidoreductase</keyword>
<dbReference type="Gene3D" id="3.50.50.60">
    <property type="entry name" value="FAD/NAD(P)-binding domain"/>
    <property type="match status" value="2"/>
</dbReference>
<name>A0A5A9GWK8_AZOLI</name>
<evidence type="ECO:0000259" key="14">
    <source>
        <dbReference type="Pfam" id="PF02852"/>
    </source>
</evidence>
<comment type="miscellaneous">
    <text evidence="13">The active site is a redox-active disulfide bond.</text>
</comment>
<evidence type="ECO:0000256" key="13">
    <source>
        <dbReference type="RuleBase" id="RU003692"/>
    </source>
</evidence>
<dbReference type="EC" id="1.8.1.4" evidence="2 13"/>
<feature type="binding site" evidence="11">
    <location>
        <position position="53"/>
    </location>
    <ligand>
        <name>FAD</name>
        <dbReference type="ChEBI" id="CHEBI:57692"/>
    </ligand>
</feature>
<feature type="binding site" evidence="11">
    <location>
        <position position="203"/>
    </location>
    <ligand>
        <name>NAD(+)</name>
        <dbReference type="ChEBI" id="CHEBI:57540"/>
    </ligand>
</feature>
<reference evidence="16 17" key="1">
    <citation type="submission" date="2019-08" db="EMBL/GenBank/DDBJ databases">
        <authorList>
            <person name="Grouzdev D."/>
            <person name="Tikhonova E."/>
            <person name="Kravchenko I."/>
        </authorList>
    </citation>
    <scope>NUCLEOTIDE SEQUENCE [LARGE SCALE GENOMIC DNA]</scope>
    <source>
        <strain evidence="16 17">59b</strain>
    </source>
</reference>
<evidence type="ECO:0000256" key="1">
    <source>
        <dbReference type="ARBA" id="ARBA00007532"/>
    </source>
</evidence>
<dbReference type="PRINTS" id="PR00368">
    <property type="entry name" value="FADPNR"/>
</dbReference>
<keyword evidence="3 13" id="KW-0285">Flavoprotein</keyword>
<keyword evidence="17" id="KW-1185">Reference proteome</keyword>
<dbReference type="InterPro" id="IPR006258">
    <property type="entry name" value="Lipoamide_DH"/>
</dbReference>
<evidence type="ECO:0000256" key="8">
    <source>
        <dbReference type="ARBA" id="ARBA00023284"/>
    </source>
</evidence>
<dbReference type="EMBL" id="VTTN01000001">
    <property type="protein sequence ID" value="KAA0597954.1"/>
    <property type="molecule type" value="Genomic_DNA"/>
</dbReference>
<dbReference type="OrthoDB" id="9764616at2"/>
<comment type="cofactor">
    <cofactor evidence="11 13">
        <name>FAD</name>
        <dbReference type="ChEBI" id="CHEBI:57692"/>
    </cofactor>
    <text evidence="11 13">Binds 1 FAD per subunit.</text>
</comment>
<sequence length="465" mass="48090">MAESTFDVVVIGGGPGGYVCAIRAAQLGFKVACVEKRGTLGGTCLNVGCIPSKALLAASEKFEEAAHGLAKFGIKVGGVELDLPGMQAHKDKVVKDNVTGIEFLFKKNKIAWLKGAGKITAANTVEVEGVGTITASKAIVIATGSDVTPLPGIAIDEKRVVSSTGALSLPEVPKHLVVIGGGVIGLELGSVWGRLGAKVTVVEYLDRVLPTMDGELSKQAQRIFAKQGMDFKLSTKVTGASVTETGVTLTVEPAAGGAAQTIDADAVLVAIGRRPYTEGLGLEAVGVELERGRVKIDGHFQTNVPGIYAIGDVVEGPMLAHKAEEEGVALAEQLAGQKSHVNHDLVPGVVYTWPEVAAVGKTEEQLKAAGVAYKAGKFPFTANGRARAGGNTDGFVKILSDAATDQVLGVHMIGPNVSEMIGELVLAMEFSASAEDVARTCHAHPTLSEAVKEAALAVDGRPLHI</sequence>